<dbReference type="GO" id="GO:0006096">
    <property type="term" value="P:glycolytic process"/>
    <property type="evidence" value="ECO:0007669"/>
    <property type="project" value="InterPro"/>
</dbReference>
<accession>A0A095VVL3</accession>
<evidence type="ECO:0000313" key="5">
    <source>
        <dbReference type="Proteomes" id="UP000029640"/>
    </source>
</evidence>
<dbReference type="Gene3D" id="3.40.367.20">
    <property type="match status" value="1"/>
</dbReference>
<dbReference type="GO" id="GO:0004340">
    <property type="term" value="F:glucokinase activity"/>
    <property type="evidence" value="ECO:0007669"/>
    <property type="project" value="UniProtKB-EC"/>
</dbReference>
<dbReference type="eggNOG" id="COG0837">
    <property type="taxonomic scope" value="Bacteria"/>
</dbReference>
<dbReference type="GO" id="GO:0005536">
    <property type="term" value="F:D-glucose binding"/>
    <property type="evidence" value="ECO:0007669"/>
    <property type="project" value="InterPro"/>
</dbReference>
<dbReference type="Proteomes" id="UP000029640">
    <property type="component" value="Unassembled WGS sequence"/>
</dbReference>
<reference evidence="4 5" key="1">
    <citation type="journal article" date="2014" name="Genome Announc.">
        <title>Genome Sequence of Gammaproteobacterial Pseudohaliea rubra Type Strain DSM 19751, Isolated from Coastal Seawater of the Mediterranean Sea.</title>
        <authorList>
            <person name="Spring S."/>
            <person name="Fiebig A."/>
            <person name="Riedel T."/>
            <person name="Goker M."/>
            <person name="Klenk H.P."/>
        </authorList>
    </citation>
    <scope>NUCLEOTIDE SEQUENCE [LARGE SCALE GENOMIC DNA]</scope>
    <source>
        <strain evidence="4 5">DSM 19751</strain>
    </source>
</reference>
<keyword evidence="5" id="KW-1185">Reference proteome</keyword>
<dbReference type="PANTHER" id="PTHR47690">
    <property type="entry name" value="GLUCOKINASE"/>
    <property type="match status" value="1"/>
</dbReference>
<dbReference type="SUPFAM" id="SSF53067">
    <property type="entry name" value="Actin-like ATPase domain"/>
    <property type="match status" value="1"/>
</dbReference>
<dbReference type="PATRIC" id="fig|1265313.6.peg.260"/>
<dbReference type="Pfam" id="PF02685">
    <property type="entry name" value="Glucokinase"/>
    <property type="match status" value="1"/>
</dbReference>
<dbReference type="HOGENOM" id="CLU_042582_1_0_6"/>
<dbReference type="STRING" id="1265313.HRUBRA_00260"/>
<evidence type="ECO:0000313" key="4">
    <source>
        <dbReference type="EMBL" id="KGE05058.1"/>
    </source>
</evidence>
<evidence type="ECO:0000256" key="3">
    <source>
        <dbReference type="RuleBase" id="RU004046"/>
    </source>
</evidence>
<name>A0A095VVL3_9GAMM</name>
<dbReference type="CDD" id="cd24008">
    <property type="entry name" value="ASKHA_NBD_GLK"/>
    <property type="match status" value="1"/>
</dbReference>
<dbReference type="PANTHER" id="PTHR47690:SF1">
    <property type="entry name" value="GLUCOKINASE"/>
    <property type="match status" value="1"/>
</dbReference>
<dbReference type="AlphaFoldDB" id="A0A095VVL3"/>
<dbReference type="EC" id="2.7.1.2" evidence="4"/>
<gene>
    <name evidence="4" type="ORF">HRUBRA_00260</name>
</gene>
<evidence type="ECO:0000256" key="2">
    <source>
        <dbReference type="ARBA" id="ARBA00022777"/>
    </source>
</evidence>
<proteinExistence type="inferred from homology"/>
<keyword evidence="2 4" id="KW-0418">Kinase</keyword>
<keyword evidence="1 4" id="KW-0808">Transferase</keyword>
<organism evidence="4 5">
    <name type="scientific">Pseudohaliea rubra DSM 19751</name>
    <dbReference type="NCBI Taxonomy" id="1265313"/>
    <lineage>
        <taxon>Bacteria</taxon>
        <taxon>Pseudomonadati</taxon>
        <taxon>Pseudomonadota</taxon>
        <taxon>Gammaproteobacteria</taxon>
        <taxon>Cellvibrionales</taxon>
        <taxon>Halieaceae</taxon>
        <taxon>Pseudohaliea</taxon>
    </lineage>
</organism>
<dbReference type="EMBL" id="AUVB01000012">
    <property type="protein sequence ID" value="KGE05058.1"/>
    <property type="molecule type" value="Genomic_DNA"/>
</dbReference>
<dbReference type="GO" id="GO:0005829">
    <property type="term" value="C:cytosol"/>
    <property type="evidence" value="ECO:0007669"/>
    <property type="project" value="TreeGrafter"/>
</dbReference>
<evidence type="ECO:0000256" key="1">
    <source>
        <dbReference type="ARBA" id="ARBA00022679"/>
    </source>
</evidence>
<comment type="caution">
    <text evidence="4">The sequence shown here is derived from an EMBL/GenBank/DDBJ whole genome shotgun (WGS) entry which is preliminary data.</text>
</comment>
<dbReference type="InterPro" id="IPR003836">
    <property type="entry name" value="Glucokinase"/>
</dbReference>
<dbReference type="GO" id="GO:0005524">
    <property type="term" value="F:ATP binding"/>
    <property type="evidence" value="ECO:0007669"/>
    <property type="project" value="InterPro"/>
</dbReference>
<dbReference type="Gene3D" id="3.30.420.40">
    <property type="match status" value="1"/>
</dbReference>
<protein>
    <submittedName>
        <fullName evidence="4">Glucokinase</fullName>
        <ecNumber evidence="4">2.7.1.2</ecNumber>
    </submittedName>
</protein>
<dbReference type="InterPro" id="IPR050201">
    <property type="entry name" value="Bacterial_glucokinase"/>
</dbReference>
<sequence length="331" mass="33573">MRRDNETQAVAEHSDGALLVGDIGGTNSRFAIAAGGAGWPLLEHWRELPNDGADGLEDQLRRYLQALPGAAPTAACLAIAGPIRGRRARLTNRPWTIDSTALENALALRRVTLLNDFAALAHALAFLPPAGSTVLQAGAAGARGPLAVLGPGTGLGAALVLQPGEQQQVVPTEAGHADFAPVAPRDWALQQALTATAAPVTAEQVLRGDGIAQLYLALGGGKRTTAAVCAGAGDDPLADEALSWYLQLLGRFAGSLAVTLGATGGVYLAGGVLPRLAGTLPGSGFLDGFNDRGPLADYARAIPVRLVTEPAAAAGGAAIAARHASDRHSAA</sequence>
<comment type="similarity">
    <text evidence="3">Belongs to the bacterial glucokinase family.</text>
</comment>
<dbReference type="InterPro" id="IPR043129">
    <property type="entry name" value="ATPase_NBD"/>
</dbReference>